<dbReference type="EMBL" id="BQNB010015196">
    <property type="protein sequence ID" value="GJT37103.1"/>
    <property type="molecule type" value="Genomic_DNA"/>
</dbReference>
<gene>
    <name evidence="1" type="ORF">Tco_0936968</name>
</gene>
<evidence type="ECO:0008006" key="3">
    <source>
        <dbReference type="Google" id="ProtNLM"/>
    </source>
</evidence>
<organism evidence="1 2">
    <name type="scientific">Tanacetum coccineum</name>
    <dbReference type="NCBI Taxonomy" id="301880"/>
    <lineage>
        <taxon>Eukaryota</taxon>
        <taxon>Viridiplantae</taxon>
        <taxon>Streptophyta</taxon>
        <taxon>Embryophyta</taxon>
        <taxon>Tracheophyta</taxon>
        <taxon>Spermatophyta</taxon>
        <taxon>Magnoliopsida</taxon>
        <taxon>eudicotyledons</taxon>
        <taxon>Gunneridae</taxon>
        <taxon>Pentapetalae</taxon>
        <taxon>asterids</taxon>
        <taxon>campanulids</taxon>
        <taxon>Asterales</taxon>
        <taxon>Asteraceae</taxon>
        <taxon>Asteroideae</taxon>
        <taxon>Anthemideae</taxon>
        <taxon>Anthemidinae</taxon>
        <taxon>Tanacetum</taxon>
    </lineage>
</organism>
<reference evidence="1" key="1">
    <citation type="journal article" date="2022" name="Int. J. Mol. Sci.">
        <title>Draft Genome of Tanacetum Coccineum: Genomic Comparison of Closely Related Tanacetum-Family Plants.</title>
        <authorList>
            <person name="Yamashiro T."/>
            <person name="Shiraishi A."/>
            <person name="Nakayama K."/>
            <person name="Satake H."/>
        </authorList>
    </citation>
    <scope>NUCLEOTIDE SEQUENCE</scope>
</reference>
<proteinExistence type="predicted"/>
<accession>A0ABQ5DDU3</accession>
<comment type="caution">
    <text evidence="1">The sequence shown here is derived from an EMBL/GenBank/DDBJ whole genome shotgun (WGS) entry which is preliminary data.</text>
</comment>
<dbReference type="Proteomes" id="UP001151760">
    <property type="component" value="Unassembled WGS sequence"/>
</dbReference>
<reference evidence="1" key="2">
    <citation type="submission" date="2022-01" db="EMBL/GenBank/DDBJ databases">
        <authorList>
            <person name="Yamashiro T."/>
            <person name="Shiraishi A."/>
            <person name="Satake H."/>
            <person name="Nakayama K."/>
        </authorList>
    </citation>
    <scope>NUCLEOTIDE SEQUENCE</scope>
</reference>
<evidence type="ECO:0000313" key="1">
    <source>
        <dbReference type="EMBL" id="GJT37103.1"/>
    </source>
</evidence>
<evidence type="ECO:0000313" key="2">
    <source>
        <dbReference type="Proteomes" id="UP001151760"/>
    </source>
</evidence>
<protein>
    <recommendedName>
        <fullName evidence="3">Reverse transcriptase domain-containing protein</fullName>
    </recommendedName>
</protein>
<keyword evidence="2" id="KW-1185">Reference proteome</keyword>
<sequence>MDEFCGGKITISVQWNHRKARGEENSSSPVNSSRNVKFPVPRGILTLRSSRIIPLECTMVSGPEAQPSDVVRVAKEIIKVAIHPEYPKQTIAIGSTLAEEGRKELCDLLRRNLDIFAWKQANVTGVPRHVEEHRLNVREGCPRQ</sequence>
<name>A0ABQ5DDU3_9ASTR</name>